<feature type="signal peptide" evidence="3">
    <location>
        <begin position="1"/>
        <end position="20"/>
    </location>
</feature>
<evidence type="ECO:0000256" key="2">
    <source>
        <dbReference type="SAM" id="Phobius"/>
    </source>
</evidence>
<feature type="transmembrane region" description="Helical" evidence="2">
    <location>
        <begin position="711"/>
        <end position="733"/>
    </location>
</feature>
<feature type="repeat" description="TPR" evidence="1">
    <location>
        <begin position="615"/>
        <end position="648"/>
    </location>
</feature>
<dbReference type="EMBL" id="PJKN01000002">
    <property type="protein sequence ID" value="PNC57042.1"/>
    <property type="molecule type" value="Genomic_DNA"/>
</dbReference>
<keyword evidence="2" id="KW-0472">Membrane</keyword>
<keyword evidence="1" id="KW-0802">TPR repeat</keyword>
<evidence type="ECO:0000313" key="4">
    <source>
        <dbReference type="EMBL" id="PNC57042.1"/>
    </source>
</evidence>
<dbReference type="Gene3D" id="1.25.40.10">
    <property type="entry name" value="Tetratricopeptide repeat domain"/>
    <property type="match status" value="1"/>
</dbReference>
<dbReference type="InterPro" id="IPR011990">
    <property type="entry name" value="TPR-like_helical_dom_sf"/>
</dbReference>
<sequence length="804" mass="88677">MKKLLAILSLFFCMTVTLMAQQVVTTWLSDAVVPGEQTRLFIILTDGSIARQDPLPRVKGASLRWVSQGNYIRWPGSPNQSAFLMAIEVTPDEVGTVEIPSLTLQANNGRTYTTLPQTLTVYPYSAIKWNTLNLNGTAVPYGMLWHVDNQKPYVHQPDRCELKIYAPEYILEYTAPAITTSNLATWRFEPTLVELLRGQPRGSVLYKGVNWNVMTFQSTLFPLRAGEVTASGTVTARAALPEADPLIANFIRSEVLVEMAIPEVKITAQELPPGAPSSFTNAVGNFRISSTTDARDLSANEPITVKIKVTGTGNIHSIACPALTDASNWKLYPPNKLDPGQNTRSIQGTVEFQQMMRPVAQTDAIPPFELTFFDPSTQQYKTVTTAPIPLEWKASAITGTAAGGAAPATPPPAGTIPVAEMTDIYGLMPAIVMNALTAPAHWGWYFLAYIPAVILLGMALIRYIRKIRKESFTARERMRAFRRLASTPRQASSTEFLRAAGNFIESYIPPSKQNEKMKDILQLRDDRAFKPSESSEELPHAERQHMLQAIKKAIAKLPVLMMAAILALSLAGTAGNASETDNLGVKAYEQGEYAKAIDYFSKESGNMNLSKAERAYACFGIGNSYYRMNKPGLAALNYRRALELSPYFTEAEYNLQFIERKEGAILPANTTENQWLTYIRHETLGPISILSGAVMLTFLALLTVTRRHGALLTILATLSGLVTVAAVMNYIMYPETPESIPADRLLVVTQKTPGRHAADMNSPALITLPESTPLILRAERGSWYYASTFQNTPVWIPRTDAQPL</sequence>
<evidence type="ECO:0008006" key="6">
    <source>
        <dbReference type="Google" id="ProtNLM"/>
    </source>
</evidence>
<dbReference type="InterPro" id="IPR019734">
    <property type="entry name" value="TPR_rpt"/>
</dbReference>
<protein>
    <recommendedName>
        <fullName evidence="6">Tetratricopeptide repeat protein</fullName>
    </recommendedName>
</protein>
<dbReference type="PANTHER" id="PTHR40940:SF2">
    <property type="entry name" value="BATD"/>
    <property type="match status" value="1"/>
</dbReference>
<dbReference type="Proteomes" id="UP000235914">
    <property type="component" value="Unassembled WGS sequence"/>
</dbReference>
<evidence type="ECO:0000313" key="5">
    <source>
        <dbReference type="Proteomes" id="UP000235914"/>
    </source>
</evidence>
<evidence type="ECO:0000256" key="3">
    <source>
        <dbReference type="SAM" id="SignalP"/>
    </source>
</evidence>
<keyword evidence="2" id="KW-0812">Transmembrane</keyword>
<proteinExistence type="predicted"/>
<evidence type="ECO:0000256" key="1">
    <source>
        <dbReference type="PROSITE-ProRule" id="PRU00339"/>
    </source>
</evidence>
<keyword evidence="3" id="KW-0732">Signal</keyword>
<dbReference type="InterPro" id="IPR025738">
    <property type="entry name" value="BatD"/>
</dbReference>
<dbReference type="RefSeq" id="WP_022196935.1">
    <property type="nucleotide sequence ID" value="NZ_CP024742.1"/>
</dbReference>
<feature type="chain" id="PRO_5042898378" description="Tetratricopeptide repeat protein" evidence="3">
    <location>
        <begin position="21"/>
        <end position="804"/>
    </location>
</feature>
<dbReference type="PANTHER" id="PTHR40940">
    <property type="entry name" value="PROTEIN BATD-RELATED"/>
    <property type="match status" value="1"/>
</dbReference>
<reference evidence="4 5" key="1">
    <citation type="journal article" date="2017" name="BMC Genomics">
        <title>Genome sequencing of 39 Akkermansia muciniphila isolates reveals its population structure, genomic and functional diverisity, and global distribution in mammalian gut microbiotas.</title>
        <authorList>
            <person name="Guo X."/>
            <person name="Li S."/>
            <person name="Zhang J."/>
            <person name="Wu F."/>
            <person name="Li X."/>
            <person name="Wu D."/>
            <person name="Zhang M."/>
            <person name="Ou Z."/>
            <person name="Jie Z."/>
            <person name="Yan Q."/>
            <person name="Li P."/>
            <person name="Yi J."/>
            <person name="Peng Y."/>
        </authorList>
    </citation>
    <scope>NUCLEOTIDE SEQUENCE [LARGE SCALE GENOMIC DNA]</scope>
    <source>
        <strain evidence="4 5">GP43</strain>
    </source>
</reference>
<gene>
    <name evidence="4" type="ORF">CXU09_05600</name>
</gene>
<dbReference type="PROSITE" id="PS50005">
    <property type="entry name" value="TPR"/>
    <property type="match status" value="1"/>
</dbReference>
<accession>A0AAP8NMC9</accession>
<name>A0AAP8NMC9_9BACT</name>
<organism evidence="4 5">
    <name type="scientific">Akkermansia muciniphila</name>
    <dbReference type="NCBI Taxonomy" id="239935"/>
    <lineage>
        <taxon>Bacteria</taxon>
        <taxon>Pseudomonadati</taxon>
        <taxon>Verrucomicrobiota</taxon>
        <taxon>Verrucomicrobiia</taxon>
        <taxon>Verrucomicrobiales</taxon>
        <taxon>Akkermansiaceae</taxon>
        <taxon>Akkermansia</taxon>
    </lineage>
</organism>
<feature type="transmembrane region" description="Helical" evidence="2">
    <location>
        <begin position="684"/>
        <end position="704"/>
    </location>
</feature>
<comment type="caution">
    <text evidence="4">The sequence shown here is derived from an EMBL/GenBank/DDBJ whole genome shotgun (WGS) entry which is preliminary data.</text>
</comment>
<feature type="transmembrane region" description="Helical" evidence="2">
    <location>
        <begin position="442"/>
        <end position="461"/>
    </location>
</feature>
<feature type="transmembrane region" description="Helical" evidence="2">
    <location>
        <begin position="553"/>
        <end position="574"/>
    </location>
</feature>
<dbReference type="SMART" id="SM00028">
    <property type="entry name" value="TPR"/>
    <property type="match status" value="1"/>
</dbReference>
<dbReference type="AlphaFoldDB" id="A0AAP8NMC9"/>
<dbReference type="SUPFAM" id="SSF48452">
    <property type="entry name" value="TPR-like"/>
    <property type="match status" value="1"/>
</dbReference>
<keyword evidence="2" id="KW-1133">Transmembrane helix</keyword>